<dbReference type="KEGG" id="ccar:122144182"/>
<dbReference type="Proteomes" id="UP001155660">
    <property type="component" value="Unplaced"/>
</dbReference>
<gene>
    <name evidence="2" type="primary">LOC122144182</name>
</gene>
<name>A0A9Q9XZF6_CYPCA</name>
<feature type="compositionally biased region" description="Polar residues" evidence="1">
    <location>
        <begin position="337"/>
        <end position="347"/>
    </location>
</feature>
<feature type="compositionally biased region" description="Basic and acidic residues" evidence="1">
    <location>
        <begin position="348"/>
        <end position="360"/>
    </location>
</feature>
<feature type="compositionally biased region" description="Basic and acidic residues" evidence="1">
    <location>
        <begin position="12"/>
        <end position="25"/>
    </location>
</feature>
<organism evidence="2">
    <name type="scientific">Cyprinus carpio</name>
    <name type="common">Common carp</name>
    <dbReference type="NCBI Taxonomy" id="7962"/>
    <lineage>
        <taxon>Eukaryota</taxon>
        <taxon>Metazoa</taxon>
        <taxon>Chordata</taxon>
        <taxon>Craniata</taxon>
        <taxon>Vertebrata</taxon>
        <taxon>Euteleostomi</taxon>
        <taxon>Actinopterygii</taxon>
        <taxon>Neopterygii</taxon>
        <taxon>Teleostei</taxon>
        <taxon>Ostariophysi</taxon>
        <taxon>Cypriniformes</taxon>
        <taxon>Cyprinidae</taxon>
        <taxon>Cyprininae</taxon>
        <taxon>Cyprinus</taxon>
    </lineage>
</organism>
<dbReference type="OrthoDB" id="5948939at2759"/>
<sequence length="366" mass="40977">MPPRRHQPLPVADRDALDVLDKEKASSNVGEASSSTTTSSILPTPKVFGLNATPTRAHHAVQDEVSRVFAPYSRPAAKKRPASLWSIKPSSTTSYTHKFFCMSSRKDDEVPSLSYKETLTAAGMGERKIVFPDKLCSAMDFSAQLVHHYPKLRDGGGYELLHIVGSTRSKVLEVLPCPKNGYSPMYLLSAEAGLGKATIYIRPLQKDLCLEPVWGSSGDENDGPMVECMYCHNSFKHSNMQDHVDICTRDFGNTETPTVQAEADNHGKMDTTERQATLEGSGHRHTQNETDMYRQTQIESSQHYERQTDRWPQTDSDHHRLQRQSRQREEQPSTSSNNGSVNIFQSPEKSHNAEWKAEKKGSRKGS</sequence>
<evidence type="ECO:0000313" key="2">
    <source>
        <dbReference type="RefSeq" id="XP_042610849.1"/>
    </source>
</evidence>
<reference evidence="2" key="1">
    <citation type="submission" date="2025-08" db="UniProtKB">
        <authorList>
            <consortium name="RefSeq"/>
        </authorList>
    </citation>
    <scope>IDENTIFICATION</scope>
    <source>
        <tissue evidence="2">Muscle</tissue>
    </source>
</reference>
<protein>
    <submittedName>
        <fullName evidence="2">Uncharacterized protein LOC122144182</fullName>
    </submittedName>
</protein>
<feature type="region of interest" description="Disordered" evidence="1">
    <location>
        <begin position="298"/>
        <end position="366"/>
    </location>
</feature>
<dbReference type="GeneID" id="122144182"/>
<feature type="region of interest" description="Disordered" evidence="1">
    <location>
        <begin position="1"/>
        <end position="45"/>
    </location>
</feature>
<evidence type="ECO:0000256" key="1">
    <source>
        <dbReference type="SAM" id="MobiDB-lite"/>
    </source>
</evidence>
<dbReference type="RefSeq" id="XP_042610849.1">
    <property type="nucleotide sequence ID" value="XM_042754915.1"/>
</dbReference>
<accession>A0A9Q9XZF6</accession>
<proteinExistence type="predicted"/>
<dbReference type="AlphaFoldDB" id="A0A9Q9XZF6"/>